<keyword evidence="1" id="KW-0812">Transmembrane</keyword>
<reference evidence="2 3" key="1">
    <citation type="submission" date="2017-05" db="EMBL/GenBank/DDBJ databases">
        <authorList>
            <person name="Song R."/>
            <person name="Chenine A.L."/>
            <person name="Ruprecht R.M."/>
        </authorList>
    </citation>
    <scope>NUCLEOTIDE SEQUENCE [LARGE SCALE GENOMIC DNA]</scope>
    <source>
        <strain evidence="2 3">CECT 7927</strain>
    </source>
</reference>
<keyword evidence="1" id="KW-1133">Transmembrane helix</keyword>
<evidence type="ECO:0000313" key="2">
    <source>
        <dbReference type="EMBL" id="SMS01185.1"/>
    </source>
</evidence>
<dbReference type="Proteomes" id="UP000196125">
    <property type="component" value="Unassembled WGS sequence"/>
</dbReference>
<organism evidence="2 3">
    <name type="scientific">Vibrio mangrovi</name>
    <dbReference type="NCBI Taxonomy" id="474394"/>
    <lineage>
        <taxon>Bacteria</taxon>
        <taxon>Pseudomonadati</taxon>
        <taxon>Pseudomonadota</taxon>
        <taxon>Gammaproteobacteria</taxon>
        <taxon>Vibrionales</taxon>
        <taxon>Vibrionaceae</taxon>
        <taxon>Vibrio</taxon>
    </lineage>
</organism>
<evidence type="ECO:0000256" key="1">
    <source>
        <dbReference type="SAM" id="Phobius"/>
    </source>
</evidence>
<accession>A0A1Y6IU55</accession>
<sequence>MHLWLIRWLLITLVKSVSLCPSVSLNACMVQLFIVQLSIWALLIADLPLIISVILIFWLLGHWVERALLLPFISESCRYTDSGNLVYAQRQQLIERIEISFATWFVVFVGQQGERQILWRDSCREQSYRQIVVLEKRRRYRPRLSLDS</sequence>
<dbReference type="EMBL" id="FXXI01000004">
    <property type="protein sequence ID" value="SMS01185.1"/>
    <property type="molecule type" value="Genomic_DNA"/>
</dbReference>
<evidence type="ECO:0000313" key="3">
    <source>
        <dbReference type="Proteomes" id="UP000196125"/>
    </source>
</evidence>
<gene>
    <name evidence="2" type="ORF">VIM7927_02467</name>
</gene>
<dbReference type="AlphaFoldDB" id="A0A1Y6IU55"/>
<keyword evidence="1" id="KW-0472">Membrane</keyword>
<name>A0A1Y6IU55_9VIBR</name>
<feature type="transmembrane region" description="Helical" evidence="1">
    <location>
        <begin position="32"/>
        <end position="60"/>
    </location>
</feature>
<evidence type="ECO:0008006" key="4">
    <source>
        <dbReference type="Google" id="ProtNLM"/>
    </source>
</evidence>
<proteinExistence type="predicted"/>
<protein>
    <recommendedName>
        <fullName evidence="4">Toxin CptA</fullName>
    </recommendedName>
</protein>